<organism evidence="1 2">
    <name type="scientific">Salmonella phage STP4-a</name>
    <dbReference type="NCBI Taxonomy" id="1445860"/>
    <lineage>
        <taxon>Viruses</taxon>
        <taxon>Duplodnaviria</taxon>
        <taxon>Heunggongvirae</taxon>
        <taxon>Uroviricota</taxon>
        <taxon>Caudoviricetes</taxon>
        <taxon>Pantevenvirales</taxon>
        <taxon>Straboviridae</taxon>
        <taxon>Tevenvirinae</taxon>
        <taxon>Gelderlandvirus</taxon>
        <taxon>Gelderlandvirus stp4a</taxon>
    </lineage>
</organism>
<dbReference type="RefSeq" id="YP_009126340.2">
    <property type="nucleotide sequence ID" value="NC_026607.2"/>
</dbReference>
<protein>
    <submittedName>
        <fullName evidence="1">Tail completion and sheath stabilizer protein</fullName>
    </submittedName>
</protein>
<name>A0A0B4L9E2_9CAUD</name>
<dbReference type="EMBL" id="KJ000058">
    <property type="protein sequence ID" value="AHJ86987.2"/>
    <property type="molecule type" value="Genomic_DNA"/>
</dbReference>
<dbReference type="Pfam" id="PF06841">
    <property type="entry name" value="Phage_T4_gp19"/>
    <property type="match status" value="1"/>
</dbReference>
<proteinExistence type="predicted"/>
<dbReference type="GeneID" id="23681150"/>
<evidence type="ECO:0000313" key="2">
    <source>
        <dbReference type="Proteomes" id="UP000032000"/>
    </source>
</evidence>
<accession>A0A0B4L9E2</accession>
<keyword evidence="2" id="KW-1185">Reference proteome</keyword>
<sequence length="195" mass="22157">MNTQQIYNQTNITNFVVDIPDVGLTKGFTLNAQSANIPGIRIPVTDIPSGTMGLGRANLPGSTFEFDPLVIRFLVDEELDSWLQMYQWMIGINNYQTGDNFAWRDGSMPEHVSVHILDNSKTRIVLSIHYYGCWISDLGEVEYNYTEDTDPAVTCQAIMPYKYLQIEKDGRIITTRQNMAEAANQRIGMHPSMRK</sequence>
<evidence type="ECO:0000313" key="1">
    <source>
        <dbReference type="EMBL" id="AHJ86987.2"/>
    </source>
</evidence>
<dbReference type="InterPro" id="IPR010667">
    <property type="entry name" value="Phage_T4_Gp19"/>
</dbReference>
<gene>
    <name evidence="1" type="ORF">STP4a_133</name>
</gene>
<dbReference type="GO" id="GO:0005198">
    <property type="term" value="F:structural molecule activity"/>
    <property type="evidence" value="ECO:0007669"/>
    <property type="project" value="InterPro"/>
</dbReference>
<reference evidence="1" key="1">
    <citation type="submission" date="2015-06" db="EMBL/GenBank/DDBJ databases">
        <title>Genomic characterization of STP4-a, a novel T4 virulent phage infecting Salmonella.</title>
        <authorList>
            <person name="Li M."/>
            <person name="Wang J."/>
            <person name="Lin H."/>
            <person name="Han F."/>
        </authorList>
    </citation>
    <scope>NUCLEOTIDE SEQUENCE [LARGE SCALE GENOMIC DNA]</scope>
</reference>
<dbReference type="Proteomes" id="UP000032000">
    <property type="component" value="Segment"/>
</dbReference>
<dbReference type="KEGG" id="vg:23681150"/>